<evidence type="ECO:0000313" key="3">
    <source>
        <dbReference type="Proteomes" id="UP000053776"/>
    </source>
</evidence>
<proteinExistence type="predicted"/>
<organism evidence="2 3">
    <name type="scientific">Plasmodium vivax Mauritania I</name>
    <dbReference type="NCBI Taxonomy" id="1035515"/>
    <lineage>
        <taxon>Eukaryota</taxon>
        <taxon>Sar</taxon>
        <taxon>Alveolata</taxon>
        <taxon>Apicomplexa</taxon>
        <taxon>Aconoidasida</taxon>
        <taxon>Haemosporida</taxon>
        <taxon>Plasmodiidae</taxon>
        <taxon>Plasmodium</taxon>
        <taxon>Plasmodium (Plasmodium)</taxon>
    </lineage>
</organism>
<keyword evidence="1" id="KW-0472">Membrane</keyword>
<protein>
    <recommendedName>
        <fullName evidence="4">Variable surface protein</fullName>
    </recommendedName>
</protein>
<keyword evidence="1" id="KW-0812">Transmembrane</keyword>
<dbReference type="OrthoDB" id="10299294at2759"/>
<keyword evidence="1" id="KW-1133">Transmembrane helix</keyword>
<dbReference type="AlphaFoldDB" id="A0A0J9T2R7"/>
<feature type="transmembrane region" description="Helical" evidence="1">
    <location>
        <begin position="184"/>
        <end position="208"/>
    </location>
</feature>
<name>A0A0J9T2R7_PLAVI</name>
<dbReference type="EMBL" id="KQ235146">
    <property type="protein sequence ID" value="KMZ89710.1"/>
    <property type="molecule type" value="Genomic_DNA"/>
</dbReference>
<evidence type="ECO:0008006" key="4">
    <source>
        <dbReference type="Google" id="ProtNLM"/>
    </source>
</evidence>
<sequence>MDHFEQSCRNIKEKFSIQAEYFDKLCRKSMKYLNDLESTHPSPLEKTQGCIYFYYYLPENMFNEDVYHNKKLGIYKDFLREYAYITSSDIWQYYEKNISDNILLKIKDLFDLYRNFDEFKNGNKCIYANKCVEIYNRLIVECYKRINGDFCNEMEKFKEKYNDYMSTNDVCNSVQKSLPSAKNFFIIFFIIIPLVILSVISLIIFIIYKVNKRYYLKNNSCYRRINNI</sequence>
<evidence type="ECO:0000256" key="1">
    <source>
        <dbReference type="SAM" id="Phobius"/>
    </source>
</evidence>
<gene>
    <name evidence="2" type="ORF">PVMG_04540</name>
</gene>
<dbReference type="Proteomes" id="UP000053776">
    <property type="component" value="Unassembled WGS sequence"/>
</dbReference>
<accession>A0A0J9T2R7</accession>
<reference evidence="2 3" key="1">
    <citation type="submission" date="2011-08" db="EMBL/GenBank/DDBJ databases">
        <title>The Genome Sequence of Plasmodium vivax Mauritania I.</title>
        <authorList>
            <consortium name="The Broad Institute Genome Sequencing Platform"/>
            <consortium name="The Broad Institute Genome Sequencing Center for Infectious Disease"/>
            <person name="Neafsey D."/>
            <person name="Carlton J."/>
            <person name="Barnwell J."/>
            <person name="Collins W."/>
            <person name="Escalante A."/>
            <person name="Mullikin J."/>
            <person name="Saul A."/>
            <person name="Guigo R."/>
            <person name="Camara F."/>
            <person name="Young S.K."/>
            <person name="Zeng Q."/>
            <person name="Gargeya S."/>
            <person name="Fitzgerald M."/>
            <person name="Haas B."/>
            <person name="Abouelleil A."/>
            <person name="Alvarado L."/>
            <person name="Arachchi H.M."/>
            <person name="Berlin A."/>
            <person name="Brown A."/>
            <person name="Chapman S.B."/>
            <person name="Chen Z."/>
            <person name="Dunbar C."/>
            <person name="Freedman E."/>
            <person name="Gearin G."/>
            <person name="Gellesch M."/>
            <person name="Goldberg J."/>
            <person name="Griggs A."/>
            <person name="Gujja S."/>
            <person name="Heiman D."/>
            <person name="Howarth C."/>
            <person name="Larson L."/>
            <person name="Lui A."/>
            <person name="MacDonald P.J.P."/>
            <person name="Montmayeur A."/>
            <person name="Murphy C."/>
            <person name="Neiman D."/>
            <person name="Pearson M."/>
            <person name="Priest M."/>
            <person name="Roberts A."/>
            <person name="Saif S."/>
            <person name="Shea T."/>
            <person name="Shenoy N."/>
            <person name="Sisk P."/>
            <person name="Stolte C."/>
            <person name="Sykes S."/>
            <person name="Wortman J."/>
            <person name="Nusbaum C."/>
            <person name="Birren B."/>
        </authorList>
    </citation>
    <scope>NUCLEOTIDE SEQUENCE [LARGE SCALE GENOMIC DNA]</scope>
    <source>
        <strain evidence="2 3">Mauritania I</strain>
    </source>
</reference>
<evidence type="ECO:0000313" key="2">
    <source>
        <dbReference type="EMBL" id="KMZ89710.1"/>
    </source>
</evidence>